<accession>A0ABX1R2S5</accession>
<dbReference type="InterPro" id="IPR012659">
    <property type="entry name" value="CHP02444"/>
</dbReference>
<dbReference type="Pfam" id="PF09523">
    <property type="entry name" value="DUF2390"/>
    <property type="match status" value="1"/>
</dbReference>
<gene>
    <name evidence="1" type="ORF">HCJ96_12095</name>
</gene>
<evidence type="ECO:0000313" key="2">
    <source>
        <dbReference type="Proteomes" id="UP000709336"/>
    </source>
</evidence>
<dbReference type="RefSeq" id="WP_169211325.1">
    <property type="nucleotide sequence ID" value="NZ_JAATNW010000006.1"/>
</dbReference>
<dbReference type="EMBL" id="JAATNW010000006">
    <property type="protein sequence ID" value="NMH60768.1"/>
    <property type="molecule type" value="Genomic_DNA"/>
</dbReference>
<evidence type="ECO:0000313" key="1">
    <source>
        <dbReference type="EMBL" id="NMH60768.1"/>
    </source>
</evidence>
<proteinExistence type="predicted"/>
<reference evidence="1 2" key="1">
    <citation type="submission" date="2020-03" db="EMBL/GenBank/DDBJ databases">
        <title>Alteromonas ponticola sp. nov., isolated from seawater.</title>
        <authorList>
            <person name="Yoon J.-H."/>
            <person name="Kim Y.-O."/>
        </authorList>
    </citation>
    <scope>NUCLEOTIDE SEQUENCE [LARGE SCALE GENOMIC DNA]</scope>
    <source>
        <strain evidence="1 2">MYP5</strain>
    </source>
</reference>
<keyword evidence="2" id="KW-1185">Reference proteome</keyword>
<dbReference type="Proteomes" id="UP000709336">
    <property type="component" value="Unassembled WGS sequence"/>
</dbReference>
<organism evidence="1 2">
    <name type="scientific">Alteromonas ponticola</name>
    <dbReference type="NCBI Taxonomy" id="2720613"/>
    <lineage>
        <taxon>Bacteria</taxon>
        <taxon>Pseudomonadati</taxon>
        <taxon>Pseudomonadota</taxon>
        <taxon>Gammaproteobacteria</taxon>
        <taxon>Alteromonadales</taxon>
        <taxon>Alteromonadaceae</taxon>
        <taxon>Alteromonas/Salinimonas group</taxon>
        <taxon>Alteromonas</taxon>
    </lineage>
</organism>
<comment type="caution">
    <text evidence="1">The sequence shown here is derived from an EMBL/GenBank/DDBJ whole genome shotgun (WGS) entry which is preliminary data.</text>
</comment>
<sequence length="156" mass="17919">MSELSVQDFWDFTVKRYSAGGNMQACLELQNEYGVNVNLLLLLSWCVANQLTLTLVDWRAIHNAIKQSEQALTIHRSKRRSEKNKVPFNSGRYQQLKEQELMLERTQQIDILAQFNQQTHLSIEPDQVNGSIPAFINLYNLRGKTDALNLIATVIN</sequence>
<protein>
    <submittedName>
        <fullName evidence="1">TIGR02444 family protein</fullName>
    </submittedName>
</protein>
<name>A0ABX1R2S5_9ALTE</name>
<dbReference type="NCBIfam" id="TIGR02444">
    <property type="entry name" value="TIGR02444 family protein"/>
    <property type="match status" value="1"/>
</dbReference>